<feature type="compositionally biased region" description="Basic residues" evidence="9">
    <location>
        <begin position="1398"/>
        <end position="1409"/>
    </location>
</feature>
<feature type="domain" description="Peptidase M12B" evidence="12">
    <location>
        <begin position="218"/>
        <end position="436"/>
    </location>
</feature>
<dbReference type="PANTHER" id="PTHR46967">
    <property type="entry name" value="INSULIN-LIKE GROWTH FACTOR BINDING PROTEIN,N-TERMINAL"/>
    <property type="match status" value="1"/>
</dbReference>
<dbReference type="SMART" id="SM01411">
    <property type="entry name" value="Ephrin_rec_like"/>
    <property type="match status" value="8"/>
</dbReference>
<dbReference type="Pfam" id="PF07699">
    <property type="entry name" value="Ephrin_rec_like"/>
    <property type="match status" value="6"/>
</dbReference>
<feature type="transmembrane region" description="Helical" evidence="10">
    <location>
        <begin position="1240"/>
        <end position="1262"/>
    </location>
</feature>
<keyword evidence="10" id="KW-0472">Membrane</keyword>
<dbReference type="InterPro" id="IPR024079">
    <property type="entry name" value="MetalloPept_cat_dom_sf"/>
</dbReference>
<dbReference type="Pfam" id="PF01421">
    <property type="entry name" value="Reprolysin"/>
    <property type="match status" value="1"/>
</dbReference>
<feature type="compositionally biased region" description="Basic and acidic residues" evidence="9">
    <location>
        <begin position="1298"/>
        <end position="1334"/>
    </location>
</feature>
<dbReference type="Gene3D" id="3.40.390.10">
    <property type="entry name" value="Collagenase (Catalytic Domain)"/>
    <property type="match status" value="1"/>
</dbReference>
<dbReference type="SUPFAM" id="SSF55486">
    <property type="entry name" value="Metalloproteases ('zincins'), catalytic domain"/>
    <property type="match status" value="1"/>
</dbReference>
<comment type="caution">
    <text evidence="13">The sequence shown here is derived from an EMBL/GenBank/DDBJ whole genome shotgun (WGS) entry which is preliminary data.</text>
</comment>
<organism evidence="13 14">
    <name type="scientific">Potamilus streckersoni</name>
    <dbReference type="NCBI Taxonomy" id="2493646"/>
    <lineage>
        <taxon>Eukaryota</taxon>
        <taxon>Metazoa</taxon>
        <taxon>Spiralia</taxon>
        <taxon>Lophotrochozoa</taxon>
        <taxon>Mollusca</taxon>
        <taxon>Bivalvia</taxon>
        <taxon>Autobranchia</taxon>
        <taxon>Heteroconchia</taxon>
        <taxon>Palaeoheterodonta</taxon>
        <taxon>Unionida</taxon>
        <taxon>Unionoidea</taxon>
        <taxon>Unionidae</taxon>
        <taxon>Ambleminae</taxon>
        <taxon>Lampsilini</taxon>
        <taxon>Potamilus</taxon>
    </lineage>
</organism>
<protein>
    <submittedName>
        <fullName evidence="13">Uncharacterized protein</fullName>
    </submittedName>
</protein>
<dbReference type="GO" id="GO:0006508">
    <property type="term" value="P:proteolysis"/>
    <property type="evidence" value="ECO:0007669"/>
    <property type="project" value="UniProtKB-KW"/>
</dbReference>
<gene>
    <name evidence="13" type="ORF">CHS0354_007935</name>
</gene>
<evidence type="ECO:0000256" key="8">
    <source>
        <dbReference type="PROSITE-ProRule" id="PRU00276"/>
    </source>
</evidence>
<dbReference type="Proteomes" id="UP001195483">
    <property type="component" value="Unassembled WGS sequence"/>
</dbReference>
<feature type="region of interest" description="Disordered" evidence="9">
    <location>
        <begin position="1298"/>
        <end position="1363"/>
    </location>
</feature>
<keyword evidence="14" id="KW-1185">Reference proteome</keyword>
<reference evidence="13" key="3">
    <citation type="submission" date="2023-05" db="EMBL/GenBank/DDBJ databases">
        <authorList>
            <person name="Smith C.H."/>
        </authorList>
    </citation>
    <scope>NUCLEOTIDE SEQUENCE</scope>
    <source>
        <strain evidence="13">CHS0354</strain>
        <tissue evidence="13">Mantle</tissue>
    </source>
</reference>
<dbReference type="InterPro" id="IPR009030">
    <property type="entry name" value="Growth_fac_rcpt_cys_sf"/>
</dbReference>
<dbReference type="CDD" id="cd00185">
    <property type="entry name" value="TNFRSF"/>
    <property type="match status" value="2"/>
</dbReference>
<keyword evidence="4 8" id="KW-0862">Zinc</keyword>
<keyword evidence="6" id="KW-1015">Disulfide bond</keyword>
<evidence type="ECO:0000256" key="2">
    <source>
        <dbReference type="ARBA" id="ARBA00022723"/>
    </source>
</evidence>
<dbReference type="Gene3D" id="3.30.70.960">
    <property type="entry name" value="SEA domain"/>
    <property type="match status" value="2"/>
</dbReference>
<dbReference type="SMART" id="SM00608">
    <property type="entry name" value="ACR"/>
    <property type="match status" value="1"/>
</dbReference>
<keyword evidence="2 8" id="KW-0479">Metal-binding</keyword>
<keyword evidence="1" id="KW-0645">Protease</keyword>
<keyword evidence="10" id="KW-0812">Transmembrane</keyword>
<feature type="active site" evidence="8">
    <location>
        <position position="379"/>
    </location>
</feature>
<dbReference type="InterPro" id="IPR011641">
    <property type="entry name" value="Tyr-kin_ephrin_A/B_rcpt-like"/>
</dbReference>
<keyword evidence="3" id="KW-0378">Hydrolase</keyword>
<dbReference type="InterPro" id="IPR036364">
    <property type="entry name" value="SEA_dom_sf"/>
</dbReference>
<feature type="region of interest" description="Disordered" evidence="9">
    <location>
        <begin position="1398"/>
        <end position="1417"/>
    </location>
</feature>
<dbReference type="GO" id="GO:0004222">
    <property type="term" value="F:metalloendopeptidase activity"/>
    <property type="evidence" value="ECO:0007669"/>
    <property type="project" value="InterPro"/>
</dbReference>
<dbReference type="SUPFAM" id="SSF82671">
    <property type="entry name" value="SEA domain"/>
    <property type="match status" value="1"/>
</dbReference>
<evidence type="ECO:0000256" key="1">
    <source>
        <dbReference type="ARBA" id="ARBA00022670"/>
    </source>
</evidence>
<dbReference type="InterPro" id="IPR001590">
    <property type="entry name" value="Peptidase_M12B"/>
</dbReference>
<evidence type="ECO:0000256" key="9">
    <source>
        <dbReference type="SAM" id="MobiDB-lite"/>
    </source>
</evidence>
<dbReference type="InterPro" id="IPR006586">
    <property type="entry name" value="ADAM_Cys-rich"/>
</dbReference>
<comment type="caution">
    <text evidence="8">Lacks conserved residue(s) required for the propagation of feature annotation.</text>
</comment>
<feature type="binding site" evidence="8">
    <location>
        <position position="378"/>
    </location>
    <ligand>
        <name>Zn(2+)</name>
        <dbReference type="ChEBI" id="CHEBI:29105"/>
        <note>catalytic</note>
    </ligand>
</feature>
<feature type="binding site" evidence="8">
    <location>
        <position position="382"/>
    </location>
    <ligand>
        <name>Zn(2+)</name>
        <dbReference type="ChEBI" id="CHEBI:29105"/>
        <note>catalytic</note>
    </ligand>
</feature>
<accession>A0AAE0VRF2</accession>
<dbReference type="Gene3D" id="2.10.50.10">
    <property type="entry name" value="Tumor Necrosis Factor Receptor, subunit A, domain 2"/>
    <property type="match status" value="8"/>
</dbReference>
<evidence type="ECO:0000259" key="12">
    <source>
        <dbReference type="PROSITE" id="PS50215"/>
    </source>
</evidence>
<evidence type="ECO:0000256" key="7">
    <source>
        <dbReference type="ARBA" id="ARBA00023180"/>
    </source>
</evidence>
<name>A0AAE0VRF2_9BIVA</name>
<feature type="domain" description="SEA" evidence="11">
    <location>
        <begin position="1098"/>
        <end position="1220"/>
    </location>
</feature>
<dbReference type="Gene3D" id="3.40.1620.60">
    <property type="match status" value="1"/>
</dbReference>
<feature type="domain" description="SEA" evidence="11">
    <location>
        <begin position="864"/>
        <end position="974"/>
    </location>
</feature>
<evidence type="ECO:0000313" key="14">
    <source>
        <dbReference type="Proteomes" id="UP001195483"/>
    </source>
</evidence>
<proteinExistence type="predicted"/>
<feature type="compositionally biased region" description="Basic residues" evidence="9">
    <location>
        <begin position="1350"/>
        <end position="1360"/>
    </location>
</feature>
<dbReference type="GO" id="GO:0046872">
    <property type="term" value="F:metal ion binding"/>
    <property type="evidence" value="ECO:0007669"/>
    <property type="project" value="UniProtKB-KW"/>
</dbReference>
<dbReference type="EMBL" id="JAEAOA010000534">
    <property type="protein sequence ID" value="KAK3587444.1"/>
    <property type="molecule type" value="Genomic_DNA"/>
</dbReference>
<evidence type="ECO:0000256" key="6">
    <source>
        <dbReference type="ARBA" id="ARBA00023157"/>
    </source>
</evidence>
<evidence type="ECO:0000256" key="5">
    <source>
        <dbReference type="ARBA" id="ARBA00023049"/>
    </source>
</evidence>
<dbReference type="InterPro" id="IPR041645">
    <property type="entry name" value="ADAMTS_CR_2"/>
</dbReference>
<dbReference type="Pfam" id="PF01390">
    <property type="entry name" value="SEA"/>
    <property type="match status" value="2"/>
</dbReference>
<evidence type="ECO:0000256" key="4">
    <source>
        <dbReference type="ARBA" id="ARBA00022833"/>
    </source>
</evidence>
<dbReference type="PROSITE" id="PS50215">
    <property type="entry name" value="ADAM_MEPRO"/>
    <property type="match status" value="1"/>
</dbReference>
<reference evidence="13" key="2">
    <citation type="journal article" date="2021" name="Genome Biol. Evol.">
        <title>Developing a high-quality reference genome for a parasitic bivalve with doubly uniparental inheritance (Bivalvia: Unionida).</title>
        <authorList>
            <person name="Smith C.H."/>
        </authorList>
    </citation>
    <scope>NUCLEOTIDE SEQUENCE</scope>
    <source>
        <strain evidence="13">CHS0354</strain>
        <tissue evidence="13">Mantle</tissue>
    </source>
</reference>
<dbReference type="PANTHER" id="PTHR46967:SF1">
    <property type="entry name" value="KERATIN-ASSOCIATED PROTEIN 16-1-LIKE"/>
    <property type="match status" value="1"/>
</dbReference>
<dbReference type="Pfam" id="PF17771">
    <property type="entry name" value="ADAMTS_CR_2"/>
    <property type="match status" value="1"/>
</dbReference>
<keyword evidence="7" id="KW-0325">Glycoprotein</keyword>
<keyword evidence="10" id="KW-1133">Transmembrane helix</keyword>
<feature type="binding site" evidence="8">
    <location>
        <position position="388"/>
    </location>
    <ligand>
        <name>Zn(2+)</name>
        <dbReference type="ChEBI" id="CHEBI:29105"/>
        <note>catalytic</note>
    </ligand>
</feature>
<evidence type="ECO:0000313" key="13">
    <source>
        <dbReference type="EMBL" id="KAK3587444.1"/>
    </source>
</evidence>
<sequence>MEISTNENNIKSQQRSTMVLLGILSIVFMCFFLEPVSSLRFPHLDAFDAVSTEDVHVEISEHFLSSNRERRSSLPFPEKIKLQLRSKRFSPIITLQKNFNARTWIPIRYHNNDTYLNEPNYGSEPYQAYMDKIYDASALVTRTNGRLEVMMEFYIDGRQFFVVTKLDPSNTEDIIHTLVEPRNLFSRENDYKREDEGEDPPIDHERLKRETTPVSTVNKIELLIFVDFSLFKFWKELTPKNGTNKEQVALRMIEQYYAFMGSAVNQRYQNINDSTLNIQVEVVGIIIAENEAGSPWTEKNSNRIDANQTLVEFGNYIKANRKSLIGHDHAVLLTRYDIIVSGNPNAAGFAFLSTLCRDNSVSVVEDQFNFVSLTVITHEIGHSLSATHDGTGVNTCNGSLGYIMATVNSPTTGSMAYNQWLFSDCSKIEFQNYIQKLDETSSNCMKWVDDLNHNNYTIILPGTQYTADKQCIIMRDEKDSYMCRTSYNFEGVFDYSSICTGMLCKVSSSSTCSMALPADGTPCGSKKWCINGRCVQSDSVPSTCIHGDQINEVYNGMGCSAFVLPSRYNCKDPIVREVCCMSCQICLPGSYQPSVSSALCMPCPVGSYQTLSNSTACIPCSPGTYQNQTGSSSPCILCQAGTFQNLTGQVNCVSCPVGYYQPSQGSPTCLLCNAGSYQPQTGASSCTPCQVGSYQNFKGQGSCTICPTGRTTDTTGSTSVDNCYPVCLAGSYRPFGVSYCMTCTAGMYQPATGQKSCLPCQPGTYQNLTGQTSCKFCAVGTNQTSSGSTSCTPCKQGYYQPNEMSPVCIACSAGWYQPSIGASSCNQCEIGSYQRLQGQGSCIKCPTGKTTDATGSTSGDNCYSVVRFIGILKINRNYKPTYENKSSTDFKNLEQELTKELDKACRNGTLRSFCKYSKLTSTRNGSIVAETELGYLANPLVTEISVTSSMMEALSQSSSSIAQAINTSFTTFSQLSACSAGSYRSPAVSECVACATGMFQPESGQISCVPCQPGTYQNLTGQTSCKSCIVGTYQANEKSQVCIACSAGWYQPSPGASSCNQCEIGSYQSLQGQNSCIKCPANKTTDATGSTSVDNCYSVARFVGTLKINRDYKATYGDKSSTDFKNLEQELTTEMDKVCRNGSLKNFCKYSKLINTRNGSIVAETELGYQANPLVTEISVTSSMMKALSQSSSSIAQAINTSFTAFSQLSDSTTTTTSTTKAPISTPSFIMGNEKRLPEWVIPVAASIGGALILGVVIAMCCSSCRKEKETKEDIDYHHTEFNKTYASALFEQRYIKGKPDTEQHKGKKHLDTRGGLSRGDERSKRTSSDDKYSSDFITQDPYSAPHKERNNRRHSHYNHQSKQLVTNSEAPFYISGKNDIMNKIMIDSENEYRLHSPRHHKKHHVHGHRQMDEYDW</sequence>
<feature type="transmembrane region" description="Helical" evidence="10">
    <location>
        <begin position="18"/>
        <end position="36"/>
    </location>
</feature>
<dbReference type="SUPFAM" id="SSF57184">
    <property type="entry name" value="Growth factor receptor domain"/>
    <property type="match status" value="3"/>
</dbReference>
<evidence type="ECO:0000256" key="3">
    <source>
        <dbReference type="ARBA" id="ARBA00022801"/>
    </source>
</evidence>
<dbReference type="PROSITE" id="PS50024">
    <property type="entry name" value="SEA"/>
    <property type="match status" value="2"/>
</dbReference>
<reference evidence="13" key="1">
    <citation type="journal article" date="2021" name="Genome Biol. Evol.">
        <title>A High-Quality Reference Genome for a Parasitic Bivalve with Doubly Uniparental Inheritance (Bivalvia: Unionida).</title>
        <authorList>
            <person name="Smith C.H."/>
        </authorList>
    </citation>
    <scope>NUCLEOTIDE SEQUENCE</scope>
    <source>
        <strain evidence="13">CHS0354</strain>
    </source>
</reference>
<keyword evidence="5" id="KW-0482">Metalloprotease</keyword>
<evidence type="ECO:0000259" key="11">
    <source>
        <dbReference type="PROSITE" id="PS50024"/>
    </source>
</evidence>
<dbReference type="InterPro" id="IPR000082">
    <property type="entry name" value="SEA_dom"/>
</dbReference>
<evidence type="ECO:0000256" key="10">
    <source>
        <dbReference type="SAM" id="Phobius"/>
    </source>
</evidence>